<protein>
    <submittedName>
        <fullName evidence="2">Uncharacterized protein</fullName>
    </submittedName>
</protein>
<comment type="caution">
    <text evidence="2">The sequence shown here is derived from an EMBL/GenBank/DDBJ whole genome shotgun (WGS) entry which is preliminary data.</text>
</comment>
<reference evidence="2 3" key="1">
    <citation type="submission" date="2016-07" db="EMBL/GenBank/DDBJ databases">
        <title>Revisiting the Taxonomy of the Elizabethkingia Genus based on Whole-Genome Sequencing, Optical Mapping, and MALDI-TOF.</title>
        <authorList>
            <person name="Nicholson A.C."/>
        </authorList>
    </citation>
    <scope>NUCLEOTIDE SEQUENCE [LARGE SCALE GENOMIC DNA]</scope>
    <source>
        <strain evidence="2 3">C1558</strain>
    </source>
</reference>
<evidence type="ECO:0000313" key="2">
    <source>
        <dbReference type="EMBL" id="OPB94379.1"/>
    </source>
</evidence>
<evidence type="ECO:0000256" key="1">
    <source>
        <dbReference type="SAM" id="Phobius"/>
    </source>
</evidence>
<organism evidence="2 3">
    <name type="scientific">Elizabethkingia ursingii</name>
    <dbReference type="NCBI Taxonomy" id="1756150"/>
    <lineage>
        <taxon>Bacteria</taxon>
        <taxon>Pseudomonadati</taxon>
        <taxon>Bacteroidota</taxon>
        <taxon>Flavobacteriia</taxon>
        <taxon>Flavobacteriales</taxon>
        <taxon>Weeksellaceae</taxon>
        <taxon>Elizabethkingia</taxon>
    </lineage>
</organism>
<dbReference type="Proteomes" id="UP000190016">
    <property type="component" value="Unassembled WGS sequence"/>
</dbReference>
<keyword evidence="1" id="KW-0472">Membrane</keyword>
<name>A0ABX3ND31_9FLAO</name>
<keyword evidence="3" id="KW-1185">Reference proteome</keyword>
<evidence type="ECO:0000313" key="3">
    <source>
        <dbReference type="Proteomes" id="UP000190016"/>
    </source>
</evidence>
<proteinExistence type="predicted"/>
<sequence>MQFKITFKRQIKYIAAPLLAIFVYLVMGAIDNLLKFLEHHFSEDMIEYSEEMFPVISKEFPFIFKKK</sequence>
<gene>
    <name evidence="2" type="ORF">BB021_17370</name>
</gene>
<accession>A0ABX3ND31</accession>
<dbReference type="EMBL" id="MBDS01000001">
    <property type="protein sequence ID" value="OPB94379.1"/>
    <property type="molecule type" value="Genomic_DNA"/>
</dbReference>
<keyword evidence="1" id="KW-0812">Transmembrane</keyword>
<keyword evidence="1" id="KW-1133">Transmembrane helix</keyword>
<feature type="transmembrane region" description="Helical" evidence="1">
    <location>
        <begin position="12"/>
        <end position="30"/>
    </location>
</feature>